<evidence type="ECO:0000256" key="11">
    <source>
        <dbReference type="ARBA" id="ARBA00047859"/>
    </source>
</evidence>
<evidence type="ECO:0000256" key="8">
    <source>
        <dbReference type="ARBA" id="ARBA00034317"/>
    </source>
</evidence>
<dbReference type="PANTHER" id="PTHR43884:SF12">
    <property type="entry name" value="ISOVALERYL-COA DEHYDROGENASE, MITOCHONDRIAL-RELATED"/>
    <property type="match status" value="1"/>
</dbReference>
<evidence type="ECO:0000256" key="2">
    <source>
        <dbReference type="ARBA" id="ARBA00022630"/>
    </source>
</evidence>
<feature type="domain" description="Acyl-CoA oxidase/dehydrogenase middle" evidence="14">
    <location>
        <begin position="134"/>
        <end position="209"/>
    </location>
</feature>
<dbReference type="GO" id="GO:0050660">
    <property type="term" value="F:flavin adenine dinucleotide binding"/>
    <property type="evidence" value="ECO:0007669"/>
    <property type="project" value="InterPro"/>
</dbReference>
<keyword evidence="6" id="KW-0503">Monooxygenase</keyword>
<comment type="catalytic activity">
    <reaction evidence="11">
        <text>dibenzothiophene + FMNH2 + O2 = dibenzothiophene 5-oxide + FMN + H2O + H(+)</text>
        <dbReference type="Rhea" id="RHEA:49076"/>
        <dbReference type="ChEBI" id="CHEBI:15377"/>
        <dbReference type="ChEBI" id="CHEBI:15378"/>
        <dbReference type="ChEBI" id="CHEBI:15379"/>
        <dbReference type="ChEBI" id="CHEBI:23681"/>
        <dbReference type="ChEBI" id="CHEBI:23683"/>
        <dbReference type="ChEBI" id="CHEBI:57618"/>
        <dbReference type="ChEBI" id="CHEBI:58210"/>
    </reaction>
</comment>
<keyword evidence="18" id="KW-1185">Reference proteome</keyword>
<dbReference type="Gene3D" id="2.40.110.10">
    <property type="entry name" value="Butyryl-CoA Dehydrogenase, subunit A, domain 2"/>
    <property type="match status" value="1"/>
</dbReference>
<reference evidence="17 18" key="1">
    <citation type="submission" date="2020-08" db="EMBL/GenBank/DDBJ databases">
        <title>Aquariorum lacteus gen. nov., sp. nov., a new member of the family Comamonadaceae, isolated from freshwater aquarium.</title>
        <authorList>
            <person name="Chun S.-J."/>
        </authorList>
    </citation>
    <scope>NUCLEOTIDE SEQUENCE [LARGE SCALE GENOMIC DNA]</scope>
    <source>
        <strain evidence="17 18">SJAQ100</strain>
    </source>
</reference>
<organism evidence="17 18">
    <name type="scientific">Aquariibacter albus</name>
    <dbReference type="NCBI Taxonomy" id="2759899"/>
    <lineage>
        <taxon>Bacteria</taxon>
        <taxon>Pseudomonadati</taxon>
        <taxon>Pseudomonadota</taxon>
        <taxon>Betaproteobacteria</taxon>
        <taxon>Burkholderiales</taxon>
        <taxon>Sphaerotilaceae</taxon>
        <taxon>Aquariibacter</taxon>
    </lineage>
</organism>
<dbReference type="EMBL" id="JACIVI010000001">
    <property type="protein sequence ID" value="MBB1161442.1"/>
    <property type="molecule type" value="Genomic_DNA"/>
</dbReference>
<dbReference type="Pfam" id="PF02770">
    <property type="entry name" value="Acyl-CoA_dh_M"/>
    <property type="match status" value="1"/>
</dbReference>
<dbReference type="InterPro" id="IPR013786">
    <property type="entry name" value="AcylCoA_DH/ox_N"/>
</dbReference>
<dbReference type="PIRSF" id="PIRSF016578">
    <property type="entry name" value="HsaA"/>
    <property type="match status" value="1"/>
</dbReference>
<dbReference type="GO" id="GO:0006552">
    <property type="term" value="P:L-leucine catabolic process"/>
    <property type="evidence" value="ECO:0007669"/>
    <property type="project" value="TreeGrafter"/>
</dbReference>
<evidence type="ECO:0000259" key="15">
    <source>
        <dbReference type="Pfam" id="PF02771"/>
    </source>
</evidence>
<dbReference type="InterPro" id="IPR046373">
    <property type="entry name" value="Acyl-CoA_Oxase/DH_mid-dom_sf"/>
</dbReference>
<dbReference type="EC" id="1.14.14.21" evidence="9"/>
<evidence type="ECO:0000256" key="13">
    <source>
        <dbReference type="ARBA" id="ARBA00049456"/>
    </source>
</evidence>
<evidence type="ECO:0000256" key="7">
    <source>
        <dbReference type="ARBA" id="ARBA00034307"/>
    </source>
</evidence>
<name>A0A839HK88_9BURK</name>
<dbReference type="Pfam" id="PF02771">
    <property type="entry name" value="Acyl-CoA_dh_N"/>
    <property type="match status" value="1"/>
</dbReference>
<protein>
    <recommendedName>
        <fullName evidence="10">Dibenzothiophene monooxygenase</fullName>
        <ecNumber evidence="9">1.14.14.21</ecNumber>
    </recommendedName>
</protein>
<comment type="caution">
    <text evidence="17">The sequence shown here is derived from an EMBL/GenBank/DDBJ whole genome shotgun (WGS) entry which is preliminary data.</text>
</comment>
<feature type="domain" description="Acyl-CoA dehydrogenase C-terminal" evidence="16">
    <location>
        <begin position="241"/>
        <end position="373"/>
    </location>
</feature>
<dbReference type="SUPFAM" id="SSF56645">
    <property type="entry name" value="Acyl-CoA dehydrogenase NM domain-like"/>
    <property type="match status" value="1"/>
</dbReference>
<dbReference type="PANTHER" id="PTHR43884">
    <property type="entry name" value="ACYL-COA DEHYDROGENASE"/>
    <property type="match status" value="1"/>
</dbReference>
<comment type="catalytic activity">
    <reaction evidence="12">
        <text>dibenzothiophene 5-oxide + FMNH2 + O2 = dibenzothiophene 5,5-dioxide + FMN + H2O + H(+)</text>
        <dbReference type="Rhea" id="RHEA:49080"/>
        <dbReference type="ChEBI" id="CHEBI:15377"/>
        <dbReference type="ChEBI" id="CHEBI:15378"/>
        <dbReference type="ChEBI" id="CHEBI:15379"/>
        <dbReference type="ChEBI" id="CHEBI:23683"/>
        <dbReference type="ChEBI" id="CHEBI:57618"/>
        <dbReference type="ChEBI" id="CHEBI:58210"/>
        <dbReference type="ChEBI" id="CHEBI:90356"/>
    </reaction>
</comment>
<comment type="catalytic activity">
    <reaction evidence="13">
        <text>dibenzothiophene + 2 FMNH2 + 2 O2 = dibenzothiophene 5,5-dioxide + 2 FMN + 2 H2O + 2 H(+)</text>
        <dbReference type="Rhea" id="RHEA:49072"/>
        <dbReference type="ChEBI" id="CHEBI:15377"/>
        <dbReference type="ChEBI" id="CHEBI:15378"/>
        <dbReference type="ChEBI" id="CHEBI:15379"/>
        <dbReference type="ChEBI" id="CHEBI:23681"/>
        <dbReference type="ChEBI" id="CHEBI:57618"/>
        <dbReference type="ChEBI" id="CHEBI:58210"/>
        <dbReference type="ChEBI" id="CHEBI:90356"/>
        <dbReference type="EC" id="1.14.14.21"/>
    </reaction>
</comment>
<evidence type="ECO:0000259" key="16">
    <source>
        <dbReference type="Pfam" id="PF08028"/>
    </source>
</evidence>
<dbReference type="InterPro" id="IPR013107">
    <property type="entry name" value="Acyl-CoA_DH_C"/>
</dbReference>
<dbReference type="Pfam" id="PF08028">
    <property type="entry name" value="Acyl-CoA_dh_2"/>
    <property type="match status" value="1"/>
</dbReference>
<evidence type="ECO:0000259" key="14">
    <source>
        <dbReference type="Pfam" id="PF02770"/>
    </source>
</evidence>
<dbReference type="Gene3D" id="1.20.140.10">
    <property type="entry name" value="Butyryl-CoA Dehydrogenase, subunit A, domain 3"/>
    <property type="match status" value="1"/>
</dbReference>
<keyword evidence="5" id="KW-0560">Oxidoreductase</keyword>
<dbReference type="InterPro" id="IPR006091">
    <property type="entry name" value="Acyl-CoA_Oxase/DH_mid-dom"/>
</dbReference>
<gene>
    <name evidence="17" type="ORF">H4F90_05550</name>
</gene>
<keyword evidence="4" id="KW-0547">Nucleotide-binding</keyword>
<dbReference type="InterPro" id="IPR036250">
    <property type="entry name" value="AcylCo_DH-like_C"/>
</dbReference>
<evidence type="ECO:0000256" key="12">
    <source>
        <dbReference type="ARBA" id="ARBA00048445"/>
    </source>
</evidence>
<evidence type="ECO:0000256" key="1">
    <source>
        <dbReference type="ARBA" id="ARBA00004496"/>
    </source>
</evidence>
<comment type="pathway">
    <text evidence="7">Sulfur metabolism; dibenzothiophene degradation.</text>
</comment>
<dbReference type="Proteomes" id="UP000586093">
    <property type="component" value="Unassembled WGS sequence"/>
</dbReference>
<dbReference type="AlphaFoldDB" id="A0A839HK88"/>
<evidence type="ECO:0000313" key="17">
    <source>
        <dbReference type="EMBL" id="MBB1161442.1"/>
    </source>
</evidence>
<dbReference type="RefSeq" id="WP_182662231.1">
    <property type="nucleotide sequence ID" value="NZ_JACIVI010000001.1"/>
</dbReference>
<dbReference type="InterPro" id="IPR009100">
    <property type="entry name" value="AcylCoA_DH/oxidase_NM_dom_sf"/>
</dbReference>
<accession>A0A839HK88</accession>
<evidence type="ECO:0000256" key="6">
    <source>
        <dbReference type="ARBA" id="ARBA00023033"/>
    </source>
</evidence>
<feature type="domain" description="Acyl-CoA dehydrogenase/oxidase N-terminal" evidence="15">
    <location>
        <begin position="31"/>
        <end position="114"/>
    </location>
</feature>
<keyword evidence="2" id="KW-0285">Flavoprotein</keyword>
<evidence type="ECO:0000313" key="18">
    <source>
        <dbReference type="Proteomes" id="UP000586093"/>
    </source>
</evidence>
<dbReference type="GO" id="GO:0005737">
    <property type="term" value="C:cytoplasm"/>
    <property type="evidence" value="ECO:0007669"/>
    <property type="project" value="UniProtKB-SubCell"/>
</dbReference>
<dbReference type="SUPFAM" id="SSF47203">
    <property type="entry name" value="Acyl-CoA dehydrogenase C-terminal domain-like"/>
    <property type="match status" value="1"/>
</dbReference>
<dbReference type="GO" id="GO:0008470">
    <property type="term" value="F:3-methylbutanoyl-CoA dehydrogenase activity"/>
    <property type="evidence" value="ECO:0007669"/>
    <property type="project" value="TreeGrafter"/>
</dbReference>
<evidence type="ECO:0000256" key="4">
    <source>
        <dbReference type="ARBA" id="ARBA00022741"/>
    </source>
</evidence>
<proteinExistence type="inferred from homology"/>
<dbReference type="InterPro" id="IPR037069">
    <property type="entry name" value="AcylCoA_DH/ox_N_sf"/>
</dbReference>
<evidence type="ECO:0000256" key="3">
    <source>
        <dbReference type="ARBA" id="ARBA00022643"/>
    </source>
</evidence>
<comment type="similarity">
    <text evidence="8">Belongs to the DszC flavin monooxygenase family.</text>
</comment>
<comment type="subcellular location">
    <subcellularLocation>
        <location evidence="1">Cytoplasm</location>
    </subcellularLocation>
</comment>
<sequence length="398" mass="43112">MSTPLPPPRPSEADGLNPVLEDLLSRWAATAVARDQQGGHAAEERAALRASGLLDLTRPSAFGGQGVSWTGFYRVLARMAEVDSALAHLFAFHHLQLATVRIYGTPAQQAALLRDPPGRTRFWGNALNPLDRRTVARREGSGWVLDGSKRYCSGSVGADWLIVSGWQTEPEGLLIAALPATRAGVHVQEDWDAFGQKQTDSGSIRFEGVWVAPDEVLVAPGAPLSDWQTLRALISQLILTHLYLGLARGALAEGRRYLREQARPWFSAGVAQAIDDPIVQHRHGELHLKLRAAEAVAAEAVTALEAAWAQGEALDAAGRGAVAVATAEAKVLAHRASVEIASQIFELTGAGATSRRLGLDRYWRNARVHTLHDPIDQKLRDLGRHSLASRWPEPTPYG</sequence>
<keyword evidence="3" id="KW-0288">FMN</keyword>
<evidence type="ECO:0000256" key="10">
    <source>
        <dbReference type="ARBA" id="ARBA00034345"/>
    </source>
</evidence>
<evidence type="ECO:0000256" key="9">
    <source>
        <dbReference type="ARBA" id="ARBA00034328"/>
    </source>
</evidence>
<dbReference type="Gene3D" id="1.10.540.10">
    <property type="entry name" value="Acyl-CoA dehydrogenase/oxidase, N-terminal domain"/>
    <property type="match status" value="1"/>
</dbReference>
<dbReference type="GO" id="GO:0004497">
    <property type="term" value="F:monooxygenase activity"/>
    <property type="evidence" value="ECO:0007669"/>
    <property type="project" value="UniProtKB-KW"/>
</dbReference>
<evidence type="ECO:0000256" key="5">
    <source>
        <dbReference type="ARBA" id="ARBA00023002"/>
    </source>
</evidence>